<name>W1P426_AMBTC</name>
<gene>
    <name evidence="1" type="ORF">AMTR_s00085p00076240</name>
</gene>
<sequence length="106" mass="12379">MLFKNRIVIYVVQKPPIYAVQKPTTYGIAYSKACLPMYGESRLLETPKRLETPAVQKPPYVWNRDICCSKAPLCLPMSPYVWRIAIYAVQFLRLKSRFMLFKAPYV</sequence>
<dbReference type="AlphaFoldDB" id="W1P426"/>
<dbReference type="Gramene" id="ERN02663">
    <property type="protein sequence ID" value="ERN02663"/>
    <property type="gene ID" value="AMTR_s00085p00076240"/>
</dbReference>
<dbReference type="HOGENOM" id="CLU_2226795_0_0_1"/>
<evidence type="ECO:0000313" key="2">
    <source>
        <dbReference type="Proteomes" id="UP000017836"/>
    </source>
</evidence>
<dbReference type="Proteomes" id="UP000017836">
    <property type="component" value="Unassembled WGS sequence"/>
</dbReference>
<organism evidence="1 2">
    <name type="scientific">Amborella trichopoda</name>
    <dbReference type="NCBI Taxonomy" id="13333"/>
    <lineage>
        <taxon>Eukaryota</taxon>
        <taxon>Viridiplantae</taxon>
        <taxon>Streptophyta</taxon>
        <taxon>Embryophyta</taxon>
        <taxon>Tracheophyta</taxon>
        <taxon>Spermatophyta</taxon>
        <taxon>Magnoliopsida</taxon>
        <taxon>Amborellales</taxon>
        <taxon>Amborellaceae</taxon>
        <taxon>Amborella</taxon>
    </lineage>
</organism>
<reference evidence="2" key="1">
    <citation type="journal article" date="2013" name="Science">
        <title>The Amborella genome and the evolution of flowering plants.</title>
        <authorList>
            <consortium name="Amborella Genome Project"/>
        </authorList>
    </citation>
    <scope>NUCLEOTIDE SEQUENCE [LARGE SCALE GENOMIC DNA]</scope>
</reference>
<dbReference type="EMBL" id="KI394487">
    <property type="protein sequence ID" value="ERN02663.1"/>
    <property type="molecule type" value="Genomic_DNA"/>
</dbReference>
<evidence type="ECO:0000313" key="1">
    <source>
        <dbReference type="EMBL" id="ERN02663.1"/>
    </source>
</evidence>
<protein>
    <submittedName>
        <fullName evidence="1">Uncharacterized protein</fullName>
    </submittedName>
</protein>
<proteinExistence type="predicted"/>
<keyword evidence="2" id="KW-1185">Reference proteome</keyword>
<accession>W1P426</accession>